<protein>
    <submittedName>
        <fullName evidence="1">Nucleoside 2-deoxyribosyltransferase</fullName>
    </submittedName>
</protein>
<dbReference type="OrthoDB" id="397706at2"/>
<proteinExistence type="predicted"/>
<accession>A0A147K8X6</accession>
<dbReference type="Pfam" id="PF05014">
    <property type="entry name" value="Nuc_deoxyrib_tr"/>
    <property type="match status" value="1"/>
</dbReference>
<dbReference type="STRING" id="1150625.Q75_08625"/>
<dbReference type="InterPro" id="IPR007710">
    <property type="entry name" value="Nucleoside_deoxyribTrfase"/>
</dbReference>
<organism evidence="1 2">
    <name type="scientific">Bacillus coahuilensis p1.1.43</name>
    <dbReference type="NCBI Taxonomy" id="1150625"/>
    <lineage>
        <taxon>Bacteria</taxon>
        <taxon>Bacillati</taxon>
        <taxon>Bacillota</taxon>
        <taxon>Bacilli</taxon>
        <taxon>Bacillales</taxon>
        <taxon>Bacillaceae</taxon>
        <taxon>Bacillus</taxon>
    </lineage>
</organism>
<dbReference type="SUPFAM" id="SSF52309">
    <property type="entry name" value="N-(deoxy)ribosyltransferase-like"/>
    <property type="match status" value="1"/>
</dbReference>
<keyword evidence="2" id="KW-1185">Reference proteome</keyword>
<dbReference type="RefSeq" id="WP_059351098.1">
    <property type="nucleotide sequence ID" value="NZ_LDYG01000028.1"/>
</dbReference>
<dbReference type="AlphaFoldDB" id="A0A147K8X6"/>
<reference evidence="1 2" key="1">
    <citation type="journal article" date="2016" name="Front. Microbiol.">
        <title>Microevolution Analysis of Bacillus coahuilensis Unveils Differences in Phosphorus Acquisition Strategies and Their Regulation.</title>
        <authorList>
            <person name="Gomez-Lunar Z."/>
            <person name="Hernandez-Gonzalez I."/>
            <person name="Rodriguez-Torres M.D."/>
            <person name="Souza V."/>
            <person name="Olmedo-Alvarez G."/>
        </authorList>
    </citation>
    <scope>NUCLEOTIDE SEQUENCE [LARGE SCALE GENOMIC DNA]</scope>
    <source>
        <strain evidence="2">p1.1.43</strain>
    </source>
</reference>
<keyword evidence="1" id="KW-0808">Transferase</keyword>
<evidence type="ECO:0000313" key="2">
    <source>
        <dbReference type="Proteomes" id="UP000074108"/>
    </source>
</evidence>
<dbReference type="Proteomes" id="UP000074108">
    <property type="component" value="Unassembled WGS sequence"/>
</dbReference>
<dbReference type="EMBL" id="LDYG01000028">
    <property type="protein sequence ID" value="KUP06575.1"/>
    <property type="molecule type" value="Genomic_DNA"/>
</dbReference>
<comment type="caution">
    <text evidence="1">The sequence shown here is derived from an EMBL/GenBank/DDBJ whole genome shotgun (WGS) entry which is preliminary data.</text>
</comment>
<dbReference type="PATRIC" id="fig|1150625.3.peg.1826"/>
<evidence type="ECO:0000313" key="1">
    <source>
        <dbReference type="EMBL" id="KUP06575.1"/>
    </source>
</evidence>
<dbReference type="Gene3D" id="3.40.50.450">
    <property type="match status" value="1"/>
</dbReference>
<dbReference type="GO" id="GO:0016740">
    <property type="term" value="F:transferase activity"/>
    <property type="evidence" value="ECO:0007669"/>
    <property type="project" value="UniProtKB-KW"/>
</dbReference>
<name>A0A147K8X6_9BACI</name>
<sequence length="154" mass="18001">MENISHEKSVRVFIASPFFDEEQIDRVSRLEQALLENPYVADFFSARYHQFEHLTFGTDMWRKVVFENDLRFLRRADVVVAIHDFEDMSVDSGTAFEIGYAYAMQKPILLIKEKDAAINLMLAESLHAYLTNVEEVATYDFFRMPSSRYEGLII</sequence>
<gene>
    <name evidence="1" type="ORF">Q75_08625</name>
</gene>